<sequence>MSWISTSRGHVSWMLMFLAMEKLGQQSSSVPTSCLLTVLGCHFTVLQCHASASDLLVARLGSGCRSVSPTLRHCLAGNCGYPIATVRSSRGARLTMRPYVHHDYLGKTRHSQRMLIEIPRPNMVATIVEGAKDCIPVRTWLIHKAGLRFPINPILKESSMPEDRFRYQSVHHQPLSPASEPPTASDKLGMMASSPSLGTMETFLICTEAIKTVNNCQRPGDMKILLWYEPAYRHIIPHRAEQLELDEGAAFARALALAGGTSTESSGDDSSSVDLSGSREEEEAVEVEEGDEVDQVGGVVVLALAAVVIISDKEVADHVFPPVLPDLGDEVNHSFVGGEGADSNSEIDMPSKAKNLGDALDVFHGWVTSEAWEMVRGVGKDGWDWVAMALEVEDRVVYPRV</sequence>
<feature type="chain" id="PRO_5029844841" evidence="2">
    <location>
        <begin position="25"/>
        <end position="401"/>
    </location>
</feature>
<feature type="compositionally biased region" description="Low complexity" evidence="1">
    <location>
        <begin position="259"/>
        <end position="276"/>
    </location>
</feature>
<reference evidence="3 4" key="1">
    <citation type="submission" date="2019-07" db="EMBL/GenBank/DDBJ databases">
        <title>De Novo Assembly of kiwifruit Actinidia rufa.</title>
        <authorList>
            <person name="Sugita-Konishi S."/>
            <person name="Sato K."/>
            <person name="Mori E."/>
            <person name="Abe Y."/>
            <person name="Kisaki G."/>
            <person name="Hamano K."/>
            <person name="Suezawa K."/>
            <person name="Otani M."/>
            <person name="Fukuda T."/>
            <person name="Manabe T."/>
            <person name="Gomi K."/>
            <person name="Tabuchi M."/>
            <person name="Akimitsu K."/>
            <person name="Kataoka I."/>
        </authorList>
    </citation>
    <scope>NUCLEOTIDE SEQUENCE [LARGE SCALE GENOMIC DNA]</scope>
    <source>
        <strain evidence="4">cv. Fuchu</strain>
    </source>
</reference>
<accession>A0A7J0EP64</accession>
<keyword evidence="4" id="KW-1185">Reference proteome</keyword>
<comment type="caution">
    <text evidence="3">The sequence shown here is derived from an EMBL/GenBank/DDBJ whole genome shotgun (WGS) entry which is preliminary data.</text>
</comment>
<evidence type="ECO:0000256" key="2">
    <source>
        <dbReference type="SAM" id="SignalP"/>
    </source>
</evidence>
<evidence type="ECO:0000256" key="1">
    <source>
        <dbReference type="SAM" id="MobiDB-lite"/>
    </source>
</evidence>
<gene>
    <name evidence="3" type="ORF">Acr_06g0002140</name>
</gene>
<feature type="signal peptide" evidence="2">
    <location>
        <begin position="1"/>
        <end position="24"/>
    </location>
</feature>
<proteinExistence type="predicted"/>
<dbReference type="Proteomes" id="UP000585474">
    <property type="component" value="Unassembled WGS sequence"/>
</dbReference>
<dbReference type="EMBL" id="BJWL01000006">
    <property type="protein sequence ID" value="GFY88274.1"/>
    <property type="molecule type" value="Genomic_DNA"/>
</dbReference>
<feature type="region of interest" description="Disordered" evidence="1">
    <location>
        <begin position="259"/>
        <end position="290"/>
    </location>
</feature>
<evidence type="ECO:0000313" key="4">
    <source>
        <dbReference type="Proteomes" id="UP000585474"/>
    </source>
</evidence>
<protein>
    <submittedName>
        <fullName evidence="3">Uncharacterized protein</fullName>
    </submittedName>
</protein>
<feature type="compositionally biased region" description="Acidic residues" evidence="1">
    <location>
        <begin position="280"/>
        <end position="290"/>
    </location>
</feature>
<evidence type="ECO:0000313" key="3">
    <source>
        <dbReference type="EMBL" id="GFY88274.1"/>
    </source>
</evidence>
<dbReference type="AlphaFoldDB" id="A0A7J0EP64"/>
<keyword evidence="2" id="KW-0732">Signal</keyword>
<organism evidence="3 4">
    <name type="scientific">Actinidia rufa</name>
    <dbReference type="NCBI Taxonomy" id="165716"/>
    <lineage>
        <taxon>Eukaryota</taxon>
        <taxon>Viridiplantae</taxon>
        <taxon>Streptophyta</taxon>
        <taxon>Embryophyta</taxon>
        <taxon>Tracheophyta</taxon>
        <taxon>Spermatophyta</taxon>
        <taxon>Magnoliopsida</taxon>
        <taxon>eudicotyledons</taxon>
        <taxon>Gunneridae</taxon>
        <taxon>Pentapetalae</taxon>
        <taxon>asterids</taxon>
        <taxon>Ericales</taxon>
        <taxon>Actinidiaceae</taxon>
        <taxon>Actinidia</taxon>
    </lineage>
</organism>
<name>A0A7J0EP64_9ERIC</name>